<reference evidence="2" key="1">
    <citation type="journal article" date="2014" name="Int. J. Syst. Evol. Microbiol.">
        <title>Complete genome sequence of Corynebacterium casei LMG S-19264T (=DSM 44701T), isolated from a smear-ripened cheese.</title>
        <authorList>
            <consortium name="US DOE Joint Genome Institute (JGI-PGF)"/>
            <person name="Walter F."/>
            <person name="Albersmeier A."/>
            <person name="Kalinowski J."/>
            <person name="Ruckert C."/>
        </authorList>
    </citation>
    <scope>NUCLEOTIDE SEQUENCE</scope>
    <source>
        <strain evidence="2">CGMCC 1.12997</strain>
    </source>
</reference>
<protein>
    <submittedName>
        <fullName evidence="2">Uncharacterized protein</fullName>
    </submittedName>
</protein>
<evidence type="ECO:0000313" key="2">
    <source>
        <dbReference type="EMBL" id="GGG88357.1"/>
    </source>
</evidence>
<gene>
    <name evidence="2" type="ORF">GCM10011585_35530</name>
</gene>
<dbReference type="Proteomes" id="UP000647241">
    <property type="component" value="Unassembled WGS sequence"/>
</dbReference>
<evidence type="ECO:0000256" key="1">
    <source>
        <dbReference type="SAM" id="MobiDB-lite"/>
    </source>
</evidence>
<accession>A0A917M9V1</accession>
<dbReference type="EMBL" id="BMGT01000004">
    <property type="protein sequence ID" value="GGG88357.1"/>
    <property type="molecule type" value="Genomic_DNA"/>
</dbReference>
<keyword evidence="3" id="KW-1185">Reference proteome</keyword>
<proteinExistence type="predicted"/>
<sequence>MWALQPAGAEMSKAKKQVFSKVKAVKANARARVGTPPPERVLPDPKQKLAAKPKHKLTMADLIGSKGDEE</sequence>
<organism evidence="2 3">
    <name type="scientific">Edaphobacter dinghuensis</name>
    <dbReference type="NCBI Taxonomy" id="1560005"/>
    <lineage>
        <taxon>Bacteria</taxon>
        <taxon>Pseudomonadati</taxon>
        <taxon>Acidobacteriota</taxon>
        <taxon>Terriglobia</taxon>
        <taxon>Terriglobales</taxon>
        <taxon>Acidobacteriaceae</taxon>
        <taxon>Edaphobacter</taxon>
    </lineage>
</organism>
<feature type="region of interest" description="Disordered" evidence="1">
    <location>
        <begin position="26"/>
        <end position="70"/>
    </location>
</feature>
<dbReference type="AlphaFoldDB" id="A0A917M9V1"/>
<comment type="caution">
    <text evidence="2">The sequence shown here is derived from an EMBL/GenBank/DDBJ whole genome shotgun (WGS) entry which is preliminary data.</text>
</comment>
<reference evidence="2" key="2">
    <citation type="submission" date="2020-09" db="EMBL/GenBank/DDBJ databases">
        <authorList>
            <person name="Sun Q."/>
            <person name="Zhou Y."/>
        </authorList>
    </citation>
    <scope>NUCLEOTIDE SEQUENCE</scope>
    <source>
        <strain evidence="2">CGMCC 1.12997</strain>
    </source>
</reference>
<name>A0A917M9V1_9BACT</name>
<evidence type="ECO:0000313" key="3">
    <source>
        <dbReference type="Proteomes" id="UP000647241"/>
    </source>
</evidence>